<dbReference type="InterPro" id="IPR052196">
    <property type="entry name" value="Bact_Kbp"/>
</dbReference>
<dbReference type="InterPro" id="IPR018392">
    <property type="entry name" value="LysM"/>
</dbReference>
<evidence type="ECO:0000313" key="3">
    <source>
        <dbReference type="EMBL" id="VAW54978.1"/>
    </source>
</evidence>
<feature type="domain" description="LysM" evidence="2">
    <location>
        <begin position="202"/>
        <end position="250"/>
    </location>
</feature>
<reference evidence="3" key="1">
    <citation type="submission" date="2018-06" db="EMBL/GenBank/DDBJ databases">
        <authorList>
            <person name="Zhirakovskaya E."/>
        </authorList>
    </citation>
    <scope>NUCLEOTIDE SEQUENCE</scope>
</reference>
<proteinExistence type="predicted"/>
<dbReference type="Gene3D" id="3.10.350.10">
    <property type="entry name" value="LysM domain"/>
    <property type="match status" value="1"/>
</dbReference>
<dbReference type="Pfam" id="PF01476">
    <property type="entry name" value="LysM"/>
    <property type="match status" value="1"/>
</dbReference>
<protein>
    <recommendedName>
        <fullName evidence="2">LysM domain-containing protein</fullName>
    </recommendedName>
</protein>
<dbReference type="InterPro" id="IPR036779">
    <property type="entry name" value="LysM_dom_sf"/>
</dbReference>
<evidence type="ECO:0000256" key="1">
    <source>
        <dbReference type="SAM" id="MobiDB-lite"/>
    </source>
</evidence>
<dbReference type="AlphaFoldDB" id="A0A3B0WG39"/>
<dbReference type="EMBL" id="UOFE01000045">
    <property type="protein sequence ID" value="VAW54978.1"/>
    <property type="molecule type" value="Genomic_DNA"/>
</dbReference>
<accession>A0A3B0WG39</accession>
<organism evidence="3">
    <name type="scientific">hydrothermal vent metagenome</name>
    <dbReference type="NCBI Taxonomy" id="652676"/>
    <lineage>
        <taxon>unclassified sequences</taxon>
        <taxon>metagenomes</taxon>
        <taxon>ecological metagenomes</taxon>
    </lineage>
</organism>
<dbReference type="CDD" id="cd00118">
    <property type="entry name" value="LysM"/>
    <property type="match status" value="1"/>
</dbReference>
<evidence type="ECO:0000259" key="2">
    <source>
        <dbReference type="PROSITE" id="PS51782"/>
    </source>
</evidence>
<feature type="region of interest" description="Disordered" evidence="1">
    <location>
        <begin position="148"/>
        <end position="184"/>
    </location>
</feature>
<gene>
    <name evidence="3" type="ORF">MNBD_GAMMA05-1686</name>
</gene>
<dbReference type="PROSITE" id="PS51782">
    <property type="entry name" value="LYSM"/>
    <property type="match status" value="1"/>
</dbReference>
<feature type="compositionally biased region" description="Polar residues" evidence="1">
    <location>
        <begin position="148"/>
        <end position="168"/>
    </location>
</feature>
<dbReference type="SUPFAM" id="SSF54106">
    <property type="entry name" value="LysM domain"/>
    <property type="match status" value="1"/>
</dbReference>
<feature type="compositionally biased region" description="Low complexity" evidence="1">
    <location>
        <begin position="171"/>
        <end position="180"/>
    </location>
</feature>
<sequence>MQFANNKFIATLVISNIIAFSVIFILIWMLWNNNTTKEQSTSSNIITQSDDIQKKSTVKTKTVMVIDAIIREVKSSKLEPDEQVNIDSSDTESLSDKEYISAFKKMKSNQKPVLNYTEKEVSTIKASANKSSAKENNKNNLNVVDVSQAKSKSSSKTLAQQVSSLVDESTNDNTSNSKKNPGWQNYLKKLNTEGEERKNEMRTIKVKRGETLWRISIRAYGTGFKYKTIFKANPHLTSPHSISTGEMLKVPL</sequence>
<dbReference type="PANTHER" id="PTHR34700:SF4">
    <property type="entry name" value="PHAGE-LIKE ELEMENT PBSX PROTEIN XKDP"/>
    <property type="match status" value="1"/>
</dbReference>
<name>A0A3B0WG39_9ZZZZ</name>
<dbReference type="PANTHER" id="PTHR34700">
    <property type="entry name" value="POTASSIUM BINDING PROTEIN KBP"/>
    <property type="match status" value="1"/>
</dbReference>
<dbReference type="SMART" id="SM00257">
    <property type="entry name" value="LysM"/>
    <property type="match status" value="1"/>
</dbReference>